<accession>A0AAN8FNZ6</accession>
<dbReference type="EMBL" id="WIXE01004638">
    <property type="protein sequence ID" value="KAK5982856.1"/>
    <property type="molecule type" value="Genomic_DNA"/>
</dbReference>
<proteinExistence type="predicted"/>
<gene>
    <name evidence="1" type="ORF">GCK32_019501</name>
</gene>
<evidence type="ECO:0000313" key="2">
    <source>
        <dbReference type="Proteomes" id="UP001331761"/>
    </source>
</evidence>
<keyword evidence="2" id="KW-1185">Reference proteome</keyword>
<protein>
    <submittedName>
        <fullName evidence="1">Uncharacterized protein</fullName>
    </submittedName>
</protein>
<dbReference type="AlphaFoldDB" id="A0AAN8FNZ6"/>
<evidence type="ECO:0000313" key="1">
    <source>
        <dbReference type="EMBL" id="KAK5982856.1"/>
    </source>
</evidence>
<organism evidence="1 2">
    <name type="scientific">Trichostrongylus colubriformis</name>
    <name type="common">Black scour worm</name>
    <dbReference type="NCBI Taxonomy" id="6319"/>
    <lineage>
        <taxon>Eukaryota</taxon>
        <taxon>Metazoa</taxon>
        <taxon>Ecdysozoa</taxon>
        <taxon>Nematoda</taxon>
        <taxon>Chromadorea</taxon>
        <taxon>Rhabditida</taxon>
        <taxon>Rhabditina</taxon>
        <taxon>Rhabditomorpha</taxon>
        <taxon>Strongyloidea</taxon>
        <taxon>Trichostrongylidae</taxon>
        <taxon>Trichostrongylus</taxon>
    </lineage>
</organism>
<reference evidence="1 2" key="1">
    <citation type="submission" date="2019-10" db="EMBL/GenBank/DDBJ databases">
        <title>Assembly and Annotation for the nematode Trichostrongylus colubriformis.</title>
        <authorList>
            <person name="Martin J."/>
        </authorList>
    </citation>
    <scope>NUCLEOTIDE SEQUENCE [LARGE SCALE GENOMIC DNA]</scope>
    <source>
        <strain evidence="1">G859</strain>
        <tissue evidence="1">Whole worm</tissue>
    </source>
</reference>
<sequence>MQWVAVGYPILMICEVVLLKQKLLTVFNKSPLEARNVVGSTSTRSSSRIKSTRALRPRRTLLIDHALHINPFNTTRKTGRRLRFAWMPRD</sequence>
<comment type="caution">
    <text evidence="1">The sequence shown here is derived from an EMBL/GenBank/DDBJ whole genome shotgun (WGS) entry which is preliminary data.</text>
</comment>
<name>A0AAN8FNZ6_TRICO</name>
<dbReference type="Proteomes" id="UP001331761">
    <property type="component" value="Unassembled WGS sequence"/>
</dbReference>